<keyword evidence="6" id="KW-0630">Potassium</keyword>
<feature type="transmembrane region" description="Helical" evidence="10">
    <location>
        <begin position="260"/>
        <end position="282"/>
    </location>
</feature>
<dbReference type="GO" id="GO:0005886">
    <property type="term" value="C:plasma membrane"/>
    <property type="evidence" value="ECO:0007669"/>
    <property type="project" value="UniProtKB-SubCell"/>
</dbReference>
<evidence type="ECO:0000256" key="9">
    <source>
        <dbReference type="ARBA" id="ARBA00023136"/>
    </source>
</evidence>
<dbReference type="Proteomes" id="UP000019330">
    <property type="component" value="Chromosome"/>
</dbReference>
<dbReference type="GO" id="GO:0015379">
    <property type="term" value="F:potassium:chloride symporter activity"/>
    <property type="evidence" value="ECO:0007669"/>
    <property type="project" value="InterPro"/>
</dbReference>
<dbReference type="AlphaFoldDB" id="W5SUP1"/>
<feature type="transmembrane region" description="Helical" evidence="10">
    <location>
        <begin position="129"/>
        <end position="152"/>
    </location>
</feature>
<keyword evidence="3" id="KW-1003">Cell membrane</keyword>
<protein>
    <submittedName>
        <fullName evidence="11">Potassium uptake protein ktrB</fullName>
    </submittedName>
</protein>
<organism evidence="11 12">
    <name type="scientific">Borrelia coriaceae ATCC 43381</name>
    <dbReference type="NCBI Taxonomy" id="1408429"/>
    <lineage>
        <taxon>Bacteria</taxon>
        <taxon>Pseudomonadati</taxon>
        <taxon>Spirochaetota</taxon>
        <taxon>Spirochaetia</taxon>
        <taxon>Spirochaetales</taxon>
        <taxon>Borreliaceae</taxon>
        <taxon>Borrelia</taxon>
    </lineage>
</organism>
<evidence type="ECO:0000256" key="5">
    <source>
        <dbReference type="ARBA" id="ARBA00022692"/>
    </source>
</evidence>
<evidence type="ECO:0000313" key="12">
    <source>
        <dbReference type="Proteomes" id="UP000019330"/>
    </source>
</evidence>
<dbReference type="PANTHER" id="PTHR32024:SF1">
    <property type="entry name" value="KTR SYSTEM POTASSIUM UPTAKE PROTEIN B"/>
    <property type="match status" value="1"/>
</dbReference>
<evidence type="ECO:0000256" key="3">
    <source>
        <dbReference type="ARBA" id="ARBA00022475"/>
    </source>
</evidence>
<reference evidence="11" key="1">
    <citation type="submission" date="2013-04" db="EMBL/GenBank/DDBJ databases">
        <title>Comparative Genomics of Relapsing Fever Spirochetes.</title>
        <authorList>
            <person name="Schwan T.G."/>
            <person name="Raffel S.J."/>
            <person name="Porcella S.F."/>
            <person name="Martens C.A."/>
            <person name="Bruno D.P."/>
            <person name="Ricklefs S.M."/>
            <person name="Barbian K.B."/>
        </authorList>
    </citation>
    <scope>NUCLEOTIDE SEQUENCE [LARGE SCALE GENOMIC DNA]</scope>
    <source>
        <strain evidence="11">Co53</strain>
    </source>
</reference>
<dbReference type="STRING" id="1313292.BCO_0043100"/>
<feature type="transmembrane region" description="Helical" evidence="10">
    <location>
        <begin position="17"/>
        <end position="40"/>
    </location>
</feature>
<accession>W5SUP1</accession>
<keyword evidence="4" id="KW-0633">Potassium transport</keyword>
<evidence type="ECO:0000256" key="8">
    <source>
        <dbReference type="ARBA" id="ARBA00023065"/>
    </source>
</evidence>
<evidence type="ECO:0000256" key="10">
    <source>
        <dbReference type="SAM" id="Phobius"/>
    </source>
</evidence>
<dbReference type="InterPro" id="IPR004772">
    <property type="entry name" value="TrkH"/>
</dbReference>
<feature type="transmembrane region" description="Helical" evidence="10">
    <location>
        <begin position="46"/>
        <end position="67"/>
    </location>
</feature>
<keyword evidence="2" id="KW-0813">Transport</keyword>
<comment type="subcellular location">
    <subcellularLocation>
        <location evidence="1">Cell membrane</location>
        <topology evidence="1">Multi-pass membrane protein</topology>
    </subcellularLocation>
</comment>
<dbReference type="EMBL" id="CP005745">
    <property type="protein sequence ID" value="AHH10919.1"/>
    <property type="molecule type" value="Genomic_DNA"/>
</dbReference>
<dbReference type="PATRIC" id="fig|1313292.3.peg.783"/>
<dbReference type="NCBIfam" id="TIGR00933">
    <property type="entry name" value="2a38"/>
    <property type="match status" value="1"/>
</dbReference>
<evidence type="ECO:0000256" key="2">
    <source>
        <dbReference type="ARBA" id="ARBA00022448"/>
    </source>
</evidence>
<evidence type="ECO:0000256" key="6">
    <source>
        <dbReference type="ARBA" id="ARBA00022958"/>
    </source>
</evidence>
<evidence type="ECO:0000256" key="4">
    <source>
        <dbReference type="ARBA" id="ARBA00022538"/>
    </source>
</evidence>
<keyword evidence="7 10" id="KW-1133">Transmembrane helix</keyword>
<feature type="transmembrane region" description="Helical" evidence="10">
    <location>
        <begin position="294"/>
        <end position="325"/>
    </location>
</feature>
<keyword evidence="5 10" id="KW-0812">Transmembrane</keyword>
<keyword evidence="8" id="KW-0406">Ion transport</keyword>
<sequence>MYIFYVFMLKFEFSDRFFLFSYFILIMFLGSLLLSLPIAWNGDKKLEYIDVLFTSVSAVSITGLITVNIESFSTFGFIIIMLLIQFGGLGFITITTFYLLIPKRKLKLVDARIIKQYSLSNIEYNPFKILKSILFVTFLIELIGLILISVCFKLRGINISLLEVLFTTISAFCNAGFSMHSESIYAWRDVPEAIVIIAVLVICGGLGFMVYRDVTNTIRYRKKLSLHVKIVFLLSFFLVIFGTIVFFFSEMHKLKEGYSLGTLIFNAIFYSISTRTAGFNYLDNSLITSRTQMLSLPFMFIGGAPGSTAGGIKITTFFLIILAVIKSQDGNGYIIGSYKVSIDSIRFALLFFVRAVLILCFSFFVLLAAESGGKWRVIDLGYEVFSAFGTVGLSVGVTPDLSFLGKVIIIFTMFAGRIGLFSMAIFVSRRSRFEEFTRPRQDILVG</sequence>
<evidence type="ECO:0000313" key="11">
    <source>
        <dbReference type="EMBL" id="AHH10919.1"/>
    </source>
</evidence>
<feature type="transmembrane region" description="Helical" evidence="10">
    <location>
        <begin position="403"/>
        <end position="428"/>
    </location>
</feature>
<feature type="transmembrane region" description="Helical" evidence="10">
    <location>
        <begin position="380"/>
        <end position="397"/>
    </location>
</feature>
<feature type="transmembrane region" description="Helical" evidence="10">
    <location>
        <begin position="193"/>
        <end position="214"/>
    </location>
</feature>
<feature type="transmembrane region" description="Helical" evidence="10">
    <location>
        <begin position="74"/>
        <end position="101"/>
    </location>
</feature>
<dbReference type="Pfam" id="PF02386">
    <property type="entry name" value="TrkH"/>
    <property type="match status" value="1"/>
</dbReference>
<feature type="transmembrane region" description="Helical" evidence="10">
    <location>
        <begin position="159"/>
        <end position="181"/>
    </location>
</feature>
<feature type="transmembrane region" description="Helical" evidence="10">
    <location>
        <begin position="345"/>
        <end position="368"/>
    </location>
</feature>
<name>W5SUP1_9SPIR</name>
<keyword evidence="9 10" id="KW-0472">Membrane</keyword>
<proteinExistence type="predicted"/>
<gene>
    <name evidence="11" type="ORF">BCO_0043100</name>
</gene>
<dbReference type="InterPro" id="IPR003445">
    <property type="entry name" value="Cat_transpt"/>
</dbReference>
<evidence type="ECO:0000256" key="7">
    <source>
        <dbReference type="ARBA" id="ARBA00022989"/>
    </source>
</evidence>
<keyword evidence="12" id="KW-1185">Reference proteome</keyword>
<dbReference type="eggNOG" id="COG0168">
    <property type="taxonomic scope" value="Bacteria"/>
</dbReference>
<dbReference type="PANTHER" id="PTHR32024">
    <property type="entry name" value="TRK SYSTEM POTASSIUM UPTAKE PROTEIN TRKG-RELATED"/>
    <property type="match status" value="1"/>
</dbReference>
<evidence type="ECO:0000256" key="1">
    <source>
        <dbReference type="ARBA" id="ARBA00004651"/>
    </source>
</evidence>
<feature type="transmembrane region" description="Helical" evidence="10">
    <location>
        <begin position="226"/>
        <end position="248"/>
    </location>
</feature>
<dbReference type="HOGENOM" id="CLU_026429_0_1_12"/>